<dbReference type="Pfam" id="PF00050">
    <property type="entry name" value="Kazal_1"/>
    <property type="match status" value="1"/>
</dbReference>
<dbReference type="PROSITE" id="PS51465">
    <property type="entry name" value="KAZAL_2"/>
    <property type="match status" value="1"/>
</dbReference>
<dbReference type="Gene3D" id="3.30.60.30">
    <property type="match status" value="1"/>
</dbReference>
<gene>
    <name evidence="2" type="ORF">COV41_01780</name>
</gene>
<sequence>MFMENLEKMTTEKQEKIGDYLQKMGGDKEKQLEILETLKQQVKSEAIQNKLEQAKDKIIQKIEQTPQNENCPSWAAPAHGFCQDGRIVIDKEIKTGCRLPAKCVHVSDQTPCKPICSKTGTGSEGWYNSCTNELINKSECKVCKAVCGEIGTRSEGWYNSCNGELIKWDNCARKVPTKPIGVCITLWNPVCGSDNKTYSNDCFARAAGVSVIHKGVCKEMPEKPPVPFTSPSPLQPSCKNIWAYDNDHRFCQQKKYCGAYMYLGLHTFGTKEECEKSLKENNDSSENLTYCQKDEDCVCGVEKKTRKCSFGNVKYIDKSIRCPDFCTGITGKLKIICVSNICQQTE</sequence>
<dbReference type="CDD" id="cd00104">
    <property type="entry name" value="KAZAL_FS"/>
    <property type="match status" value="1"/>
</dbReference>
<evidence type="ECO:0000259" key="1">
    <source>
        <dbReference type="PROSITE" id="PS51465"/>
    </source>
</evidence>
<name>A0A2H0PW80_9BACT</name>
<protein>
    <recommendedName>
        <fullName evidence="1">Kazal-like domain-containing protein</fullName>
    </recommendedName>
</protein>
<dbReference type="EMBL" id="PCXE01000031">
    <property type="protein sequence ID" value="PIR26280.1"/>
    <property type="molecule type" value="Genomic_DNA"/>
</dbReference>
<dbReference type="InterPro" id="IPR002350">
    <property type="entry name" value="Kazal_dom"/>
</dbReference>
<proteinExistence type="predicted"/>
<dbReference type="InterPro" id="IPR036058">
    <property type="entry name" value="Kazal_dom_sf"/>
</dbReference>
<dbReference type="Proteomes" id="UP000236846">
    <property type="component" value="Unassembled WGS sequence"/>
</dbReference>
<accession>A0A2H0PW80</accession>
<evidence type="ECO:0000313" key="2">
    <source>
        <dbReference type="EMBL" id="PIR26280.1"/>
    </source>
</evidence>
<organism evidence="2 3">
    <name type="scientific">Candidatus Brennerbacteria bacterium CG11_big_fil_rev_8_21_14_0_20_43_10</name>
    <dbReference type="NCBI Taxonomy" id="1974523"/>
    <lineage>
        <taxon>Bacteria</taxon>
        <taxon>Candidatus Brenneribacteriota</taxon>
    </lineage>
</organism>
<comment type="caution">
    <text evidence="2">The sequence shown here is derived from an EMBL/GenBank/DDBJ whole genome shotgun (WGS) entry which is preliminary data.</text>
</comment>
<dbReference type="AlphaFoldDB" id="A0A2H0PW80"/>
<dbReference type="SMART" id="SM00280">
    <property type="entry name" value="KAZAL"/>
    <property type="match status" value="1"/>
</dbReference>
<dbReference type="SUPFAM" id="SSF100895">
    <property type="entry name" value="Kazal-type serine protease inhibitors"/>
    <property type="match status" value="1"/>
</dbReference>
<evidence type="ECO:0000313" key="3">
    <source>
        <dbReference type="Proteomes" id="UP000236846"/>
    </source>
</evidence>
<feature type="domain" description="Kazal-like" evidence="1">
    <location>
        <begin position="165"/>
        <end position="219"/>
    </location>
</feature>
<reference evidence="2 3" key="1">
    <citation type="submission" date="2017-09" db="EMBL/GenBank/DDBJ databases">
        <title>Depth-based differentiation of microbial function through sediment-hosted aquifers and enrichment of novel symbionts in the deep terrestrial subsurface.</title>
        <authorList>
            <person name="Probst A.J."/>
            <person name="Ladd B."/>
            <person name="Jarett J.K."/>
            <person name="Geller-Mcgrath D.E."/>
            <person name="Sieber C.M."/>
            <person name="Emerson J.B."/>
            <person name="Anantharaman K."/>
            <person name="Thomas B.C."/>
            <person name="Malmstrom R."/>
            <person name="Stieglmeier M."/>
            <person name="Klingl A."/>
            <person name="Woyke T."/>
            <person name="Ryan C.M."/>
            <person name="Banfield J.F."/>
        </authorList>
    </citation>
    <scope>NUCLEOTIDE SEQUENCE [LARGE SCALE GENOMIC DNA]</scope>
    <source>
        <strain evidence="2">CG11_big_fil_rev_8_21_14_0_20_43_10</strain>
    </source>
</reference>